<dbReference type="SUPFAM" id="SSF81324">
    <property type="entry name" value="Voltage-gated potassium channels"/>
    <property type="match status" value="1"/>
</dbReference>
<feature type="transmembrane region" description="Helical" evidence="1">
    <location>
        <begin position="21"/>
        <end position="41"/>
    </location>
</feature>
<feature type="transmembrane region" description="Helical" evidence="1">
    <location>
        <begin position="78"/>
        <end position="98"/>
    </location>
</feature>
<keyword evidence="1" id="KW-0472">Membrane</keyword>
<accession>A0ABW5FUF3</accession>
<organism evidence="2 3">
    <name type="scientific">Amycolatopsis pigmentata</name>
    <dbReference type="NCBI Taxonomy" id="450801"/>
    <lineage>
        <taxon>Bacteria</taxon>
        <taxon>Bacillati</taxon>
        <taxon>Actinomycetota</taxon>
        <taxon>Actinomycetes</taxon>
        <taxon>Pseudonocardiales</taxon>
        <taxon>Pseudonocardiaceae</taxon>
        <taxon>Amycolatopsis</taxon>
    </lineage>
</organism>
<keyword evidence="1" id="KW-1133">Transmembrane helix</keyword>
<keyword evidence="1" id="KW-0812">Transmembrane</keyword>
<name>A0ABW5FUF3_9PSEU</name>
<feature type="transmembrane region" description="Helical" evidence="1">
    <location>
        <begin position="113"/>
        <end position="133"/>
    </location>
</feature>
<evidence type="ECO:0000313" key="2">
    <source>
        <dbReference type="EMBL" id="MFD2418235.1"/>
    </source>
</evidence>
<dbReference type="EMBL" id="JBHUKR010000007">
    <property type="protein sequence ID" value="MFD2418235.1"/>
    <property type="molecule type" value="Genomic_DNA"/>
</dbReference>
<proteinExistence type="predicted"/>
<sequence length="226" mass="24904">MEPQGVVGPAWRRQTRSEHRWLAVVVVLATIALQSLLPSEFVLRPGWLLPGLSTLLVVTLLLINPGRIGKHGRMERTVALFLVAMVSATNAASAVQLAEGILRATITDHPTSVLVSAGIVYWTNIVVFSLWYWELDRGGPARRASGTEQHPDFVFPQMSDPELAGKDWEPTYPDYLYLAFTNATAFSPTDVMPFRPWAKVLMMVQAVISLLLALLVVAWAVSALKS</sequence>
<dbReference type="Proteomes" id="UP001597417">
    <property type="component" value="Unassembled WGS sequence"/>
</dbReference>
<evidence type="ECO:0008006" key="4">
    <source>
        <dbReference type="Google" id="ProtNLM"/>
    </source>
</evidence>
<evidence type="ECO:0000313" key="3">
    <source>
        <dbReference type="Proteomes" id="UP001597417"/>
    </source>
</evidence>
<comment type="caution">
    <text evidence="2">The sequence shown here is derived from an EMBL/GenBank/DDBJ whole genome shotgun (WGS) entry which is preliminary data.</text>
</comment>
<dbReference type="RefSeq" id="WP_378266186.1">
    <property type="nucleotide sequence ID" value="NZ_JBHUKR010000007.1"/>
</dbReference>
<keyword evidence="3" id="KW-1185">Reference proteome</keyword>
<protein>
    <recommendedName>
        <fullName evidence="4">DUF1345 domain-containing protein</fullName>
    </recommendedName>
</protein>
<gene>
    <name evidence="2" type="ORF">ACFSXZ_18075</name>
</gene>
<feature type="transmembrane region" description="Helical" evidence="1">
    <location>
        <begin position="200"/>
        <end position="221"/>
    </location>
</feature>
<dbReference type="Gene3D" id="1.10.287.70">
    <property type="match status" value="1"/>
</dbReference>
<reference evidence="3" key="1">
    <citation type="journal article" date="2019" name="Int. J. Syst. Evol. Microbiol.">
        <title>The Global Catalogue of Microorganisms (GCM) 10K type strain sequencing project: providing services to taxonomists for standard genome sequencing and annotation.</title>
        <authorList>
            <consortium name="The Broad Institute Genomics Platform"/>
            <consortium name="The Broad Institute Genome Sequencing Center for Infectious Disease"/>
            <person name="Wu L."/>
            <person name="Ma J."/>
        </authorList>
    </citation>
    <scope>NUCLEOTIDE SEQUENCE [LARGE SCALE GENOMIC DNA]</scope>
    <source>
        <strain evidence="3">CGMCC 4.7645</strain>
    </source>
</reference>
<evidence type="ECO:0000256" key="1">
    <source>
        <dbReference type="SAM" id="Phobius"/>
    </source>
</evidence>
<feature type="transmembrane region" description="Helical" evidence="1">
    <location>
        <begin position="47"/>
        <end position="66"/>
    </location>
</feature>